<dbReference type="AlphaFoldDB" id="A0AAJ1BGK0"/>
<keyword evidence="1" id="KW-0812">Transmembrane</keyword>
<feature type="transmembrane region" description="Helical" evidence="1">
    <location>
        <begin position="88"/>
        <end position="111"/>
    </location>
</feature>
<keyword evidence="1" id="KW-0472">Membrane</keyword>
<gene>
    <name evidence="2" type="ORF">MJ923_07965</name>
</gene>
<dbReference type="GO" id="GO:0140359">
    <property type="term" value="F:ABC-type transporter activity"/>
    <property type="evidence" value="ECO:0007669"/>
    <property type="project" value="InterPro"/>
</dbReference>
<evidence type="ECO:0000313" key="3">
    <source>
        <dbReference type="Proteomes" id="UP001297581"/>
    </source>
</evidence>
<accession>A0AAJ1BGK0</accession>
<evidence type="ECO:0000313" key="2">
    <source>
        <dbReference type="EMBL" id="MCH4294240.1"/>
    </source>
</evidence>
<feature type="transmembrane region" description="Helical" evidence="1">
    <location>
        <begin position="204"/>
        <end position="226"/>
    </location>
</feature>
<keyword evidence="3" id="KW-1185">Reference proteome</keyword>
<keyword evidence="1" id="KW-1133">Transmembrane helix</keyword>
<feature type="transmembrane region" description="Helical" evidence="1">
    <location>
        <begin position="30"/>
        <end position="51"/>
    </location>
</feature>
<dbReference type="Pfam" id="PF12679">
    <property type="entry name" value="ABC2_membrane_2"/>
    <property type="match status" value="1"/>
</dbReference>
<feature type="transmembrane region" description="Helical" evidence="1">
    <location>
        <begin position="132"/>
        <end position="156"/>
    </location>
</feature>
<protein>
    <submittedName>
        <fullName evidence="2">ABC transporter permease</fullName>
    </submittedName>
</protein>
<dbReference type="RefSeq" id="WP_240590630.1">
    <property type="nucleotide sequence ID" value="NZ_JAKUDL010000002.1"/>
</dbReference>
<dbReference type="EMBL" id="JAKUDL010000002">
    <property type="protein sequence ID" value="MCH4294240.1"/>
    <property type="molecule type" value="Genomic_DNA"/>
</dbReference>
<feature type="transmembrane region" description="Helical" evidence="1">
    <location>
        <begin position="176"/>
        <end position="197"/>
    </location>
</feature>
<dbReference type="Proteomes" id="UP001297581">
    <property type="component" value="Unassembled WGS sequence"/>
</dbReference>
<organism evidence="2 3">
    <name type="scientific">Shewanella zhuhaiensis</name>
    <dbReference type="NCBI Taxonomy" id="2919576"/>
    <lineage>
        <taxon>Bacteria</taxon>
        <taxon>Pseudomonadati</taxon>
        <taxon>Pseudomonadota</taxon>
        <taxon>Gammaproteobacteria</taxon>
        <taxon>Alteromonadales</taxon>
        <taxon>Shewanellaceae</taxon>
        <taxon>Shewanella</taxon>
    </lineage>
</organism>
<name>A0AAJ1BGK0_9GAMM</name>
<dbReference type="GO" id="GO:0005886">
    <property type="term" value="C:plasma membrane"/>
    <property type="evidence" value="ECO:0007669"/>
    <property type="project" value="UniProtKB-SubCell"/>
</dbReference>
<evidence type="ECO:0000256" key="1">
    <source>
        <dbReference type="SAM" id="Phobius"/>
    </source>
</evidence>
<comment type="caution">
    <text evidence="2">The sequence shown here is derived from an EMBL/GenBank/DDBJ whole genome shotgun (WGS) entry which is preliminary data.</text>
</comment>
<proteinExistence type="predicted"/>
<sequence length="279" mass="30643">MSSNAPAQPGALTHVWLIARQEVIKGFFNFRGLIALIAYCLVWGLILYYPIRGAAKYLADPHMRSMLTDLLGVVSPKYLLNWDVAELALFWVISLYWFPLFAILSSADQFASDKSRKTFRFLVQRTGRDALFFGRVLGQTLLQSAYIITAGVATLLLTMVRDTDLVGVAITDGVLVLLNLLIVILPYIAMMALLSLYASSARQATLFAVLIWCVIKIAAALVAYYVPGLPAIDWLLPGSQIDNLVDNTPAGALLHSPLPLIQTAVLLGLGLVYMRRSAL</sequence>
<reference evidence="2 3" key="1">
    <citation type="submission" date="2022-02" db="EMBL/GenBank/DDBJ databases">
        <title>The genome sequence of Shewanella sp. 3B26.</title>
        <authorList>
            <person name="Du J."/>
        </authorList>
    </citation>
    <scope>NUCLEOTIDE SEQUENCE [LARGE SCALE GENOMIC DNA]</scope>
    <source>
        <strain evidence="2 3">3B26</strain>
    </source>
</reference>
<feature type="transmembrane region" description="Helical" evidence="1">
    <location>
        <begin position="252"/>
        <end position="274"/>
    </location>
</feature>